<accession>A0AAD3XRK2</accession>
<evidence type="ECO:0000313" key="3">
    <source>
        <dbReference type="Proteomes" id="UP001279734"/>
    </source>
</evidence>
<reference evidence="2" key="1">
    <citation type="submission" date="2023-05" db="EMBL/GenBank/DDBJ databases">
        <title>Nepenthes gracilis genome sequencing.</title>
        <authorList>
            <person name="Fukushima K."/>
        </authorList>
    </citation>
    <scope>NUCLEOTIDE SEQUENCE</scope>
    <source>
        <strain evidence="2">SING2019-196</strain>
    </source>
</reference>
<gene>
    <name evidence="2" type="ORF">Nepgr_015732</name>
</gene>
<feature type="region of interest" description="Disordered" evidence="1">
    <location>
        <begin position="1"/>
        <end position="30"/>
    </location>
</feature>
<sequence>MARTDVSYHPRPKEGLSDDSPSEASSTKGISYSANVGVEIGGPLVASSTSNGTNSCSEEPAPVNIATAVAILSDLRMQVPPGTLILFNATSSSPLEEDPSDSDEFLQESPEKVLEEREHRLFSFSLRWLD</sequence>
<feature type="compositionally biased region" description="Acidic residues" evidence="1">
    <location>
        <begin position="95"/>
        <end position="106"/>
    </location>
</feature>
<dbReference type="AlphaFoldDB" id="A0AAD3XRK2"/>
<name>A0AAD3XRK2_NEPGR</name>
<dbReference type="EMBL" id="BSYO01000013">
    <property type="protein sequence ID" value="GMH13891.1"/>
    <property type="molecule type" value="Genomic_DNA"/>
</dbReference>
<protein>
    <submittedName>
        <fullName evidence="2">Uncharacterized protein</fullName>
    </submittedName>
</protein>
<keyword evidence="3" id="KW-1185">Reference proteome</keyword>
<proteinExistence type="predicted"/>
<dbReference type="Proteomes" id="UP001279734">
    <property type="component" value="Unassembled WGS sequence"/>
</dbReference>
<feature type="region of interest" description="Disordered" evidence="1">
    <location>
        <begin position="90"/>
        <end position="112"/>
    </location>
</feature>
<feature type="compositionally biased region" description="Basic and acidic residues" evidence="1">
    <location>
        <begin position="1"/>
        <end position="16"/>
    </location>
</feature>
<comment type="caution">
    <text evidence="2">The sequence shown here is derived from an EMBL/GenBank/DDBJ whole genome shotgun (WGS) entry which is preliminary data.</text>
</comment>
<evidence type="ECO:0000313" key="2">
    <source>
        <dbReference type="EMBL" id="GMH13891.1"/>
    </source>
</evidence>
<evidence type="ECO:0000256" key="1">
    <source>
        <dbReference type="SAM" id="MobiDB-lite"/>
    </source>
</evidence>
<organism evidence="2 3">
    <name type="scientific">Nepenthes gracilis</name>
    <name type="common">Slender pitcher plant</name>
    <dbReference type="NCBI Taxonomy" id="150966"/>
    <lineage>
        <taxon>Eukaryota</taxon>
        <taxon>Viridiplantae</taxon>
        <taxon>Streptophyta</taxon>
        <taxon>Embryophyta</taxon>
        <taxon>Tracheophyta</taxon>
        <taxon>Spermatophyta</taxon>
        <taxon>Magnoliopsida</taxon>
        <taxon>eudicotyledons</taxon>
        <taxon>Gunneridae</taxon>
        <taxon>Pentapetalae</taxon>
        <taxon>Caryophyllales</taxon>
        <taxon>Nepenthaceae</taxon>
        <taxon>Nepenthes</taxon>
    </lineage>
</organism>